<evidence type="ECO:0000313" key="3">
    <source>
        <dbReference type="EMBL" id="CAG6391820.1"/>
    </source>
</evidence>
<dbReference type="RefSeq" id="WP_274038194.1">
    <property type="nucleotide sequence ID" value="NZ_CAJSLV010000042.1"/>
</dbReference>
<comment type="caution">
    <text evidence="3">The sequence shown here is derived from an EMBL/GenBank/DDBJ whole genome shotgun (WGS) entry which is preliminary data.</text>
</comment>
<dbReference type="AlphaFoldDB" id="A0A9W4E228"/>
<protein>
    <submittedName>
        <fullName evidence="3">Caspase family protein</fullName>
    </submittedName>
</protein>
<accession>A0A9W4E228</accession>
<proteinExistence type="predicted"/>
<dbReference type="Gene3D" id="3.40.50.1460">
    <property type="match status" value="1"/>
</dbReference>
<dbReference type="Proteomes" id="UP001152519">
    <property type="component" value="Unassembled WGS sequence"/>
</dbReference>
<dbReference type="InterPro" id="IPR011600">
    <property type="entry name" value="Pept_C14_caspase"/>
</dbReference>
<feature type="domain" description="Peptidase C14 caspase" evidence="2">
    <location>
        <begin position="11"/>
        <end position="218"/>
    </location>
</feature>
<name>A0A9W4E228_9ACTN</name>
<sequence>MSSRPDPIASRAVLVGVSRYAFLEPLPAVANNLPALASLLTAANAWGLPEGHCTIISEPQSGQEVADVLWQQAQEATDTLLFYFGGHGLIDSRGELLLGLASSRHGRSHTGISYQWLREAMGEGRSQRYVVILDCCFSGRALGLMGTTNDLVDSAQIDGSYLLAAAGENALALAPPGETYTAFTGELLACLTSGIPGGPAELDLETVYRHLREQLAAKARPAPHKRDRNTAGALVLARNRAYRPQAARSAVPDPPTAPAWPDPASFTTAQDFLDALGQVRAVAGLPVQHVAGSAGVSASTISTLINRTTLPARWTTTGAYLLACGLTAEQEAEWKTAWQQLRAQSTTTAPTASSSRSLAVETSTGPARPRWWRRSQTSRG</sequence>
<dbReference type="SUPFAM" id="SSF52129">
    <property type="entry name" value="Caspase-like"/>
    <property type="match status" value="1"/>
</dbReference>
<gene>
    <name evidence="3" type="ORF">SCOCK_140018</name>
</gene>
<evidence type="ECO:0000259" key="2">
    <source>
        <dbReference type="Pfam" id="PF00656"/>
    </source>
</evidence>
<reference evidence="3" key="1">
    <citation type="submission" date="2021-05" db="EMBL/GenBank/DDBJ databases">
        <authorList>
            <person name="Arsene-Ploetze F."/>
        </authorList>
    </citation>
    <scope>NUCLEOTIDE SEQUENCE</scope>
    <source>
        <strain evidence="3">DSM 42138</strain>
    </source>
</reference>
<dbReference type="GO" id="GO:0006508">
    <property type="term" value="P:proteolysis"/>
    <property type="evidence" value="ECO:0007669"/>
    <property type="project" value="InterPro"/>
</dbReference>
<dbReference type="EMBL" id="CAJSLV010000042">
    <property type="protein sequence ID" value="CAG6391820.1"/>
    <property type="molecule type" value="Genomic_DNA"/>
</dbReference>
<dbReference type="InterPro" id="IPR029030">
    <property type="entry name" value="Caspase-like_dom_sf"/>
</dbReference>
<dbReference type="NCBIfam" id="NF047832">
    <property type="entry name" value="caspase_w_EACC1"/>
    <property type="match status" value="1"/>
</dbReference>
<feature type="compositionally biased region" description="Low complexity" evidence="1">
    <location>
        <begin position="344"/>
        <end position="359"/>
    </location>
</feature>
<dbReference type="Pfam" id="PF00656">
    <property type="entry name" value="Peptidase_C14"/>
    <property type="match status" value="1"/>
</dbReference>
<feature type="region of interest" description="Disordered" evidence="1">
    <location>
        <begin position="344"/>
        <end position="380"/>
    </location>
</feature>
<keyword evidence="4" id="KW-1185">Reference proteome</keyword>
<dbReference type="GO" id="GO:0004197">
    <property type="term" value="F:cysteine-type endopeptidase activity"/>
    <property type="evidence" value="ECO:0007669"/>
    <property type="project" value="InterPro"/>
</dbReference>
<evidence type="ECO:0000256" key="1">
    <source>
        <dbReference type="SAM" id="MobiDB-lite"/>
    </source>
</evidence>
<evidence type="ECO:0000313" key="4">
    <source>
        <dbReference type="Proteomes" id="UP001152519"/>
    </source>
</evidence>
<organism evidence="3 4">
    <name type="scientific">Actinacidiphila cocklensis</name>
    <dbReference type="NCBI Taxonomy" id="887465"/>
    <lineage>
        <taxon>Bacteria</taxon>
        <taxon>Bacillati</taxon>
        <taxon>Actinomycetota</taxon>
        <taxon>Actinomycetes</taxon>
        <taxon>Kitasatosporales</taxon>
        <taxon>Streptomycetaceae</taxon>
        <taxon>Actinacidiphila</taxon>
    </lineage>
</organism>